<dbReference type="EMBL" id="MVAG01000057">
    <property type="protein sequence ID" value="OVE61661.1"/>
    <property type="molecule type" value="Genomic_DNA"/>
</dbReference>
<dbReference type="RefSeq" id="WP_087706112.1">
    <property type="nucleotide sequence ID" value="NZ_JBBCYW010000019.1"/>
</dbReference>
<comment type="caution">
    <text evidence="1">The sequence shown here is derived from an EMBL/GenBank/DDBJ whole genome shotgun (WGS) entry which is preliminary data.</text>
</comment>
<organism evidence="1 2">
    <name type="scientific">Chryseobacterium mucoviscidosis</name>
    <dbReference type="NCBI Taxonomy" id="1945581"/>
    <lineage>
        <taxon>Bacteria</taxon>
        <taxon>Pseudomonadati</taxon>
        <taxon>Bacteroidota</taxon>
        <taxon>Flavobacteriia</taxon>
        <taxon>Flavobacteriales</taxon>
        <taxon>Weeksellaceae</taxon>
        <taxon>Chryseobacterium group</taxon>
        <taxon>Chryseobacterium</taxon>
    </lineage>
</organism>
<name>A0A202CCX7_9FLAO</name>
<evidence type="ECO:0000313" key="1">
    <source>
        <dbReference type="EMBL" id="OVE61661.1"/>
    </source>
</evidence>
<evidence type="ECO:0000313" key="2">
    <source>
        <dbReference type="Proteomes" id="UP000196355"/>
    </source>
</evidence>
<sequence>MKKRSFFLIPILSAALLLNSCGQEPVKIEIGKEFKIENNPITILKFEEMKVLRSEKEKMIKIAPKGKKYIYLEVKNPKDEMIFLKVFSKDKEIKAADDLMYFGHDIDTGFEDAYFLVDENTVIDKIVINTPADTEYTVINPAVTKDKSSIPDAVYGIIDAYTTEKPIGLLEGFAPYVEEGKNVHSIATQDGYIMASNIMSNKAELSYFTEDGKTYVFHIQNILGGSGTATTHWQNGKITSIEVVE</sequence>
<gene>
    <name evidence="1" type="ORF">B0E34_01420</name>
</gene>
<dbReference type="Proteomes" id="UP000196355">
    <property type="component" value="Unassembled WGS sequence"/>
</dbReference>
<keyword evidence="2" id="KW-1185">Reference proteome</keyword>
<proteinExistence type="predicted"/>
<reference evidence="2" key="1">
    <citation type="submission" date="2017-02" db="EMBL/GenBank/DDBJ databases">
        <authorList>
            <person name="Tetz G."/>
            <person name="Tetz V."/>
        </authorList>
    </citation>
    <scope>NUCLEOTIDE SEQUENCE [LARGE SCALE GENOMIC DNA]</scope>
    <source>
        <strain evidence="2">VT16-26</strain>
    </source>
</reference>
<dbReference type="AlphaFoldDB" id="A0A202CCX7"/>
<accession>A0A202CCX7</accession>
<protein>
    <submittedName>
        <fullName evidence="1">Uncharacterized protein</fullName>
    </submittedName>
</protein>